<dbReference type="EMBL" id="SJPH01000003">
    <property type="protein sequence ID" value="TWT46912.1"/>
    <property type="molecule type" value="Genomic_DNA"/>
</dbReference>
<dbReference type="GO" id="GO:0046914">
    <property type="term" value="F:transition metal ion binding"/>
    <property type="evidence" value="ECO:0007669"/>
    <property type="project" value="InterPro"/>
</dbReference>
<proteinExistence type="predicted"/>
<dbReference type="RefSeq" id="WP_146573790.1">
    <property type="nucleotide sequence ID" value="NZ_SJPH01000003.1"/>
</dbReference>
<dbReference type="InterPro" id="IPR007167">
    <property type="entry name" value="Fe-transptr_FeoA-like"/>
</dbReference>
<evidence type="ECO:0000259" key="2">
    <source>
        <dbReference type="Pfam" id="PF04023"/>
    </source>
</evidence>
<name>A0A5C5WBB6_9BACT</name>
<reference evidence="3 4" key="1">
    <citation type="submission" date="2019-02" db="EMBL/GenBank/DDBJ databases">
        <title>Deep-cultivation of Planctomycetes and their phenomic and genomic characterization uncovers novel biology.</title>
        <authorList>
            <person name="Wiegand S."/>
            <person name="Jogler M."/>
            <person name="Boedeker C."/>
            <person name="Pinto D."/>
            <person name="Vollmers J."/>
            <person name="Rivas-Marin E."/>
            <person name="Kohn T."/>
            <person name="Peeters S.H."/>
            <person name="Heuer A."/>
            <person name="Rast P."/>
            <person name="Oberbeckmann S."/>
            <person name="Bunk B."/>
            <person name="Jeske O."/>
            <person name="Meyerdierks A."/>
            <person name="Storesund J.E."/>
            <person name="Kallscheuer N."/>
            <person name="Luecker S."/>
            <person name="Lage O.M."/>
            <person name="Pohl T."/>
            <person name="Merkel B.J."/>
            <person name="Hornburger P."/>
            <person name="Mueller R.-W."/>
            <person name="Bruemmer F."/>
            <person name="Labrenz M."/>
            <person name="Spormann A.M."/>
            <person name="Op Den Camp H."/>
            <person name="Overmann J."/>
            <person name="Amann R."/>
            <person name="Jetten M.S.M."/>
            <person name="Mascher T."/>
            <person name="Medema M.H."/>
            <person name="Devos D.P."/>
            <person name="Kaster A.-K."/>
            <person name="Ovreas L."/>
            <person name="Rohde M."/>
            <person name="Galperin M.Y."/>
            <person name="Jogler C."/>
        </authorList>
    </citation>
    <scope>NUCLEOTIDE SEQUENCE [LARGE SCALE GENOMIC DNA]</scope>
    <source>
        <strain evidence="3 4">Pla111</strain>
    </source>
</reference>
<dbReference type="SUPFAM" id="SSF50037">
    <property type="entry name" value="C-terminal domain of transcriptional repressors"/>
    <property type="match status" value="1"/>
</dbReference>
<dbReference type="OrthoDB" id="291283at2"/>
<dbReference type="Proteomes" id="UP000318995">
    <property type="component" value="Unassembled WGS sequence"/>
</dbReference>
<organism evidence="3 4">
    <name type="scientific">Botrimarina hoheduenensis</name>
    <dbReference type="NCBI Taxonomy" id="2528000"/>
    <lineage>
        <taxon>Bacteria</taxon>
        <taxon>Pseudomonadati</taxon>
        <taxon>Planctomycetota</taxon>
        <taxon>Planctomycetia</taxon>
        <taxon>Pirellulales</taxon>
        <taxon>Lacipirellulaceae</taxon>
        <taxon>Botrimarina</taxon>
    </lineage>
</organism>
<gene>
    <name evidence="3" type="ORF">Pla111_20140</name>
</gene>
<dbReference type="AlphaFoldDB" id="A0A5C5WBB6"/>
<dbReference type="Pfam" id="PF04023">
    <property type="entry name" value="FeoA"/>
    <property type="match status" value="1"/>
</dbReference>
<comment type="caution">
    <text evidence="3">The sequence shown here is derived from an EMBL/GenBank/DDBJ whole genome shotgun (WGS) entry which is preliminary data.</text>
</comment>
<dbReference type="InterPro" id="IPR008988">
    <property type="entry name" value="Transcriptional_repressor_C"/>
</dbReference>
<dbReference type="InterPro" id="IPR038157">
    <property type="entry name" value="FeoA_core_dom"/>
</dbReference>
<feature type="domain" description="Ferrous iron transporter FeoA-like" evidence="2">
    <location>
        <begin position="21"/>
        <end position="83"/>
    </location>
</feature>
<evidence type="ECO:0000313" key="4">
    <source>
        <dbReference type="Proteomes" id="UP000318995"/>
    </source>
</evidence>
<evidence type="ECO:0000256" key="1">
    <source>
        <dbReference type="ARBA" id="ARBA00023004"/>
    </source>
</evidence>
<protein>
    <submittedName>
        <fullName evidence="3">FeoA domain protein</fullName>
    </submittedName>
</protein>
<accession>A0A5C5WBB6</accession>
<keyword evidence="1" id="KW-0408">Iron</keyword>
<sequence>MPASVVPAEVRSTVSTAEVCMSQLGVGSRARVARIVGDSQDVVRLKALGVCEGRWVEVLRQGDAWVLRVLGSRIGVSRRLIDSVRLFAA</sequence>
<evidence type="ECO:0000313" key="3">
    <source>
        <dbReference type="EMBL" id="TWT46912.1"/>
    </source>
</evidence>
<keyword evidence="4" id="KW-1185">Reference proteome</keyword>
<dbReference type="Gene3D" id="2.30.30.90">
    <property type="match status" value="1"/>
</dbReference>